<dbReference type="Proteomes" id="UP001157006">
    <property type="component" value="Chromosome 5"/>
</dbReference>
<proteinExistence type="predicted"/>
<sequence>MKNRKLLPEESLLRYLCSFSIKPVESEYFVEKNSETKIGVELLASCENHGLMKFLSLKKDYDPELVKAFYCNLKTIDDGLKCHLNDKLIKLYVNSHFVIPAGDDEVDTSNSLKFKSLILCQ</sequence>
<name>A0AAV1AU41_VICFA</name>
<dbReference type="AlphaFoldDB" id="A0AAV1AU41"/>
<gene>
    <name evidence="1" type="ORF">VFH_V077440</name>
</gene>
<keyword evidence="2" id="KW-1185">Reference proteome</keyword>
<accession>A0AAV1AU41</accession>
<dbReference type="EMBL" id="OX451740">
    <property type="protein sequence ID" value="CAI8613373.1"/>
    <property type="molecule type" value="Genomic_DNA"/>
</dbReference>
<evidence type="ECO:0000313" key="2">
    <source>
        <dbReference type="Proteomes" id="UP001157006"/>
    </source>
</evidence>
<evidence type="ECO:0000313" key="1">
    <source>
        <dbReference type="EMBL" id="CAI8613373.1"/>
    </source>
</evidence>
<protein>
    <submittedName>
        <fullName evidence="1">Uncharacterized protein</fullName>
    </submittedName>
</protein>
<organism evidence="1 2">
    <name type="scientific">Vicia faba</name>
    <name type="common">Broad bean</name>
    <name type="synonym">Faba vulgaris</name>
    <dbReference type="NCBI Taxonomy" id="3906"/>
    <lineage>
        <taxon>Eukaryota</taxon>
        <taxon>Viridiplantae</taxon>
        <taxon>Streptophyta</taxon>
        <taxon>Embryophyta</taxon>
        <taxon>Tracheophyta</taxon>
        <taxon>Spermatophyta</taxon>
        <taxon>Magnoliopsida</taxon>
        <taxon>eudicotyledons</taxon>
        <taxon>Gunneridae</taxon>
        <taxon>Pentapetalae</taxon>
        <taxon>rosids</taxon>
        <taxon>fabids</taxon>
        <taxon>Fabales</taxon>
        <taxon>Fabaceae</taxon>
        <taxon>Papilionoideae</taxon>
        <taxon>50 kb inversion clade</taxon>
        <taxon>NPAAA clade</taxon>
        <taxon>Hologalegina</taxon>
        <taxon>IRL clade</taxon>
        <taxon>Fabeae</taxon>
        <taxon>Vicia</taxon>
    </lineage>
</organism>
<reference evidence="1 2" key="1">
    <citation type="submission" date="2023-01" db="EMBL/GenBank/DDBJ databases">
        <authorList>
            <person name="Kreplak J."/>
        </authorList>
    </citation>
    <scope>NUCLEOTIDE SEQUENCE [LARGE SCALE GENOMIC DNA]</scope>
</reference>